<keyword evidence="3" id="KW-0808">Transferase</keyword>
<evidence type="ECO:0000256" key="1">
    <source>
        <dbReference type="ARBA" id="ARBA00005189"/>
    </source>
</evidence>
<dbReference type="PATRIC" id="fig|1120925.3.peg.2593"/>
<dbReference type="eggNOG" id="COG3176">
    <property type="taxonomic scope" value="Bacteria"/>
</dbReference>
<evidence type="ECO:0000256" key="6">
    <source>
        <dbReference type="ARBA" id="ARBA00038095"/>
    </source>
</evidence>
<keyword evidence="12" id="KW-1185">Reference proteome</keyword>
<dbReference type="GO" id="GO:0043810">
    <property type="term" value="F:ornithine-acyl [acyl carrier protein] N-acyltransferase activity"/>
    <property type="evidence" value="ECO:0007669"/>
    <property type="project" value="UniProtKB-EC"/>
</dbReference>
<organism evidence="11 12">
    <name type="scientific">Acinetobacter bouvetii DSM 14964 = CIP 107468</name>
    <dbReference type="NCBI Taxonomy" id="1120925"/>
    <lineage>
        <taxon>Bacteria</taxon>
        <taxon>Pseudomonadati</taxon>
        <taxon>Pseudomonadota</taxon>
        <taxon>Gammaproteobacteria</taxon>
        <taxon>Moraxellales</taxon>
        <taxon>Moraxellaceae</taxon>
        <taxon>Acinetobacter</taxon>
    </lineage>
</organism>
<dbReference type="PANTHER" id="PTHR37323">
    <property type="entry name" value="GCN5-RELATED N-ACETYLTRANSFERASE"/>
    <property type="match status" value="1"/>
</dbReference>
<gene>
    <name evidence="11" type="ORF">F941_02454</name>
</gene>
<dbReference type="Proteomes" id="UP000018460">
    <property type="component" value="Unassembled WGS sequence"/>
</dbReference>
<keyword evidence="4" id="KW-0443">Lipid metabolism</keyword>
<comment type="similarity">
    <text evidence="6">Belongs to the acetyltransferase family. OlsB subfamily.</text>
</comment>
<evidence type="ECO:0000256" key="3">
    <source>
        <dbReference type="ARBA" id="ARBA00022679"/>
    </source>
</evidence>
<sequence length="270" mass="31674">MMLDKLKNQYRQNFIFPLEQKSAQSGSYKFEWIENLQSLQEAQRFRAAQFSQQFGIKFESGLDQDFYDFGCEHAVLRDTWSNEIIAYTRLKLFQGHELAQSYSQQEFKIADEFGRFSNIVEIGRTCVHPRYRSGKALSALWLHLMPKVLCEMRAKHIIGCVSIRLRGNEARAYHTHQHMKNLPLASSCAIQPQRAFDPPYPQCGFQQDERMPKLFDVYLKMNAQLSAQAYHDEAFNCLDYFVYLDAARLAKDFILQKKMIMKPFLNHKKS</sequence>
<evidence type="ECO:0000256" key="7">
    <source>
        <dbReference type="ARBA" id="ARBA00039058"/>
    </source>
</evidence>
<dbReference type="Gene3D" id="3.40.630.30">
    <property type="match status" value="1"/>
</dbReference>
<dbReference type="SUPFAM" id="SSF55729">
    <property type="entry name" value="Acyl-CoA N-acyltransferases (Nat)"/>
    <property type="match status" value="1"/>
</dbReference>
<comment type="function">
    <text evidence="9">Catalyzes the first step in the biosynthesis of ornithine lipids, which are phosphorus-free membrane lipids. Catalyzes the 3-hydroxyacyl-acyl carrier protein-dependent acylation of ornithine to form lyso-ornithine lipid (LOL).</text>
</comment>
<evidence type="ECO:0000256" key="2">
    <source>
        <dbReference type="ARBA" id="ARBA00022516"/>
    </source>
</evidence>
<dbReference type="PANTHER" id="PTHR37323:SF1">
    <property type="entry name" value="L-ORNITHINE N(ALPHA)-ACYLTRANSFERASE"/>
    <property type="match status" value="1"/>
</dbReference>
<evidence type="ECO:0000256" key="8">
    <source>
        <dbReference type="ARBA" id="ARBA00039866"/>
    </source>
</evidence>
<dbReference type="AlphaFoldDB" id="N9DHB9"/>
<comment type="catalytic activity">
    <reaction evidence="10">
        <text>a (3R)-hydroxyacyl-[ACP] + L-ornithine = a lyso-ornithine lipid + holo-[ACP] + H(+)</text>
        <dbReference type="Rhea" id="RHEA:20633"/>
        <dbReference type="Rhea" id="RHEA-COMP:9685"/>
        <dbReference type="Rhea" id="RHEA-COMP:9945"/>
        <dbReference type="ChEBI" id="CHEBI:15378"/>
        <dbReference type="ChEBI" id="CHEBI:46911"/>
        <dbReference type="ChEBI" id="CHEBI:64479"/>
        <dbReference type="ChEBI" id="CHEBI:78827"/>
        <dbReference type="ChEBI" id="CHEBI:138482"/>
        <dbReference type="EC" id="2.3.2.30"/>
    </reaction>
    <physiologicalReaction direction="left-to-right" evidence="10">
        <dbReference type="Rhea" id="RHEA:20634"/>
    </physiologicalReaction>
</comment>
<proteinExistence type="inferred from homology"/>
<comment type="pathway">
    <text evidence="1">Lipid metabolism.</text>
</comment>
<protein>
    <recommendedName>
        <fullName evidence="8">L-ornithine N(alpha)-acyltransferase</fullName>
        <ecNumber evidence="7">2.3.2.30</ecNumber>
    </recommendedName>
</protein>
<evidence type="ECO:0000256" key="10">
    <source>
        <dbReference type="ARBA" id="ARBA00047785"/>
    </source>
</evidence>
<comment type="caution">
    <text evidence="11">The sequence shown here is derived from an EMBL/GenBank/DDBJ whole genome shotgun (WGS) entry which is preliminary data.</text>
</comment>
<name>N9DHB9_9GAMM</name>
<dbReference type="GO" id="GO:0006629">
    <property type="term" value="P:lipid metabolic process"/>
    <property type="evidence" value="ECO:0007669"/>
    <property type="project" value="UniProtKB-KW"/>
</dbReference>
<evidence type="ECO:0000256" key="9">
    <source>
        <dbReference type="ARBA" id="ARBA00045724"/>
    </source>
</evidence>
<dbReference type="Pfam" id="PF13444">
    <property type="entry name" value="Acetyltransf_5"/>
    <property type="match status" value="1"/>
</dbReference>
<dbReference type="InterPro" id="IPR016181">
    <property type="entry name" value="Acyl_CoA_acyltransferase"/>
</dbReference>
<accession>N9DHB9</accession>
<evidence type="ECO:0000313" key="12">
    <source>
        <dbReference type="Proteomes" id="UP000018460"/>
    </source>
</evidence>
<evidence type="ECO:0000256" key="4">
    <source>
        <dbReference type="ARBA" id="ARBA00023098"/>
    </source>
</evidence>
<evidence type="ECO:0000256" key="5">
    <source>
        <dbReference type="ARBA" id="ARBA00023315"/>
    </source>
</evidence>
<dbReference type="InterPro" id="IPR052351">
    <property type="entry name" value="Ornithine_N-alpha-AT"/>
</dbReference>
<evidence type="ECO:0000313" key="11">
    <source>
        <dbReference type="EMBL" id="ENV82009.1"/>
    </source>
</evidence>
<dbReference type="EMBL" id="APQD01000019">
    <property type="protein sequence ID" value="ENV82009.1"/>
    <property type="molecule type" value="Genomic_DNA"/>
</dbReference>
<keyword evidence="5" id="KW-0012">Acyltransferase</keyword>
<keyword evidence="2" id="KW-0444">Lipid biosynthesis</keyword>
<dbReference type="EC" id="2.3.2.30" evidence="7"/>
<reference evidence="11 12" key="1">
    <citation type="submission" date="2013-02" db="EMBL/GenBank/DDBJ databases">
        <title>The Genome Sequence of Acinetobacter bouvetii CIP 107468.</title>
        <authorList>
            <consortium name="The Broad Institute Genome Sequencing Platform"/>
            <consortium name="The Broad Institute Genome Sequencing Center for Infectious Disease"/>
            <person name="Cerqueira G."/>
            <person name="Feldgarden M."/>
            <person name="Courvalin P."/>
            <person name="Perichon B."/>
            <person name="Grillot-Courvalin C."/>
            <person name="Clermont D."/>
            <person name="Rocha E."/>
            <person name="Yoon E.-J."/>
            <person name="Nemec A."/>
            <person name="Walker B."/>
            <person name="Young S.K."/>
            <person name="Zeng Q."/>
            <person name="Gargeya S."/>
            <person name="Fitzgerald M."/>
            <person name="Haas B."/>
            <person name="Abouelleil A."/>
            <person name="Alvarado L."/>
            <person name="Arachchi H.M."/>
            <person name="Berlin A.M."/>
            <person name="Chapman S.B."/>
            <person name="Dewar J."/>
            <person name="Goldberg J."/>
            <person name="Griggs A."/>
            <person name="Gujja S."/>
            <person name="Hansen M."/>
            <person name="Howarth C."/>
            <person name="Imamovic A."/>
            <person name="Larimer J."/>
            <person name="McCowan C."/>
            <person name="Murphy C."/>
            <person name="Neiman D."/>
            <person name="Pearson M."/>
            <person name="Priest M."/>
            <person name="Roberts A."/>
            <person name="Saif S."/>
            <person name="Shea T."/>
            <person name="Sisk P."/>
            <person name="Sykes S."/>
            <person name="Wortman J."/>
            <person name="Nusbaum C."/>
            <person name="Birren B."/>
        </authorList>
    </citation>
    <scope>NUCLEOTIDE SEQUENCE [LARGE SCALE GENOMIC DNA]</scope>
    <source>
        <strain evidence="11 12">CIP 107468</strain>
    </source>
</reference>